<dbReference type="PANTHER" id="PTHR33498:SF1">
    <property type="entry name" value="TRANSPOSASE FOR INSERTION SEQUENCE ELEMENT IS1557"/>
    <property type="match status" value="1"/>
</dbReference>
<dbReference type="Gene3D" id="1.10.10.60">
    <property type="entry name" value="Homeodomain-like"/>
    <property type="match status" value="1"/>
</dbReference>
<evidence type="ECO:0000313" key="2">
    <source>
        <dbReference type="EMBL" id="AIF26286.1"/>
    </source>
</evidence>
<dbReference type="AlphaFoldDB" id="A0A0B4N1K2"/>
<dbReference type="Pfam" id="PF01610">
    <property type="entry name" value="DDE_Tnp_ISL3"/>
    <property type="match status" value="1"/>
</dbReference>
<dbReference type="InterPro" id="IPR002560">
    <property type="entry name" value="Transposase_DDE"/>
</dbReference>
<dbReference type="InterPro" id="IPR047951">
    <property type="entry name" value="Transpos_ISL3"/>
</dbReference>
<dbReference type="EMBL" id="KJ631405">
    <property type="protein sequence ID" value="AIF26286.1"/>
    <property type="molecule type" value="Genomic_DNA"/>
</dbReference>
<name>A0A0B4N1K2_9BACT</name>
<organism evidence="2">
    <name type="scientific">uncultured bacterium Lq_025_E06</name>
    <dbReference type="NCBI Taxonomy" id="1489290"/>
    <lineage>
        <taxon>Bacteria</taxon>
        <taxon>environmental samples</taxon>
    </lineage>
</organism>
<accession>A0A0B4N1K2</accession>
<sequence>MAVTQHGLKCSSESARKLLSAIGVSISGDTVLRDIHRISVPERCEVKEIGVDDWAFRKGVTYGSIIVSLETGSVIDLLGDRDVSSFQTWLDGHSQVAIVSRDRSTDYTAAIAATGRNITEVADRFHLNMNMSACVTKVISSHYDEYRSTVCPAEVQETPKVDSRQIMFNEVKELQAEGLNIAQISQKLDIARQTVRKYMGWDTLPKRASKERLPYFLYDTYVEEEYRHGKDLRKIFLEIKEKGFRGSLTPFYDHYSYLSDGHHGYRPTHEVEKMKNAPRSDREPLLPIRQIAHIVDKSIRKKKMVKDEVTLVEKMMSFGWFRDIYNAASSFYATIMGDDINDLDTWLENYGKSPIQEPEVVCIWYQNGSEGCSKCYRAGNIQRHRGRLREQIERSEESNVWAGLTQSAQTENGLQRPMLQLNCGRTTFFRERHGVYFRKNELTKKSFRVYFSRAVQPC</sequence>
<protein>
    <recommendedName>
        <fullName evidence="1">Transposase IS204/IS1001/IS1096/IS1165 DDE domain-containing protein</fullName>
    </recommendedName>
</protein>
<dbReference type="PANTHER" id="PTHR33498">
    <property type="entry name" value="TRANSPOSASE FOR INSERTION SEQUENCE ELEMENT IS1557"/>
    <property type="match status" value="1"/>
</dbReference>
<evidence type="ECO:0000259" key="1">
    <source>
        <dbReference type="Pfam" id="PF01610"/>
    </source>
</evidence>
<proteinExistence type="predicted"/>
<reference evidence="2" key="1">
    <citation type="submission" date="2014-03" db="EMBL/GenBank/DDBJ databases">
        <title>A sequence of cellulolytic fosmid clone of goat rumen metagenome.</title>
        <authorList>
            <person name="Lee K.-T."/>
            <person name="Kim J.-Y."/>
            <person name="Kim Y.-J."/>
            <person name="Ahn J.-H."/>
            <person name="Park M.-N."/>
            <person name="Kim J.-H."/>
            <person name="Kim T.-H."/>
        </authorList>
    </citation>
    <scope>NUCLEOTIDE SEQUENCE</scope>
</reference>
<feature type="domain" description="Transposase IS204/IS1001/IS1096/IS1165 DDE" evidence="1">
    <location>
        <begin position="49"/>
        <end position="181"/>
    </location>
</feature>